<evidence type="ECO:0000313" key="1">
    <source>
        <dbReference type="EMBL" id="CAF4334015.1"/>
    </source>
</evidence>
<comment type="caution">
    <text evidence="1">The sequence shown here is derived from an EMBL/GenBank/DDBJ whole genome shotgun (WGS) entry which is preliminary data.</text>
</comment>
<dbReference type="EMBL" id="CAJOAX010057872">
    <property type="protein sequence ID" value="CAF4334015.1"/>
    <property type="molecule type" value="Genomic_DNA"/>
</dbReference>
<sequence length="31" mass="3515">IHLWEPLAALLSRLLTRGHTKGNEMLAVMQD</sequence>
<dbReference type="AlphaFoldDB" id="A0A820K3K3"/>
<evidence type="ECO:0000313" key="2">
    <source>
        <dbReference type="Proteomes" id="UP000663823"/>
    </source>
</evidence>
<name>A0A820K3K3_9BILA</name>
<protein>
    <submittedName>
        <fullName evidence="1">Uncharacterized protein</fullName>
    </submittedName>
</protein>
<gene>
    <name evidence="1" type="ORF">OTI717_LOCUS43051</name>
</gene>
<proteinExistence type="predicted"/>
<reference evidence="1" key="1">
    <citation type="submission" date="2021-02" db="EMBL/GenBank/DDBJ databases">
        <authorList>
            <person name="Nowell W R."/>
        </authorList>
    </citation>
    <scope>NUCLEOTIDE SEQUENCE</scope>
</reference>
<feature type="non-terminal residue" evidence="1">
    <location>
        <position position="1"/>
    </location>
</feature>
<organism evidence="1 2">
    <name type="scientific">Rotaria sordida</name>
    <dbReference type="NCBI Taxonomy" id="392033"/>
    <lineage>
        <taxon>Eukaryota</taxon>
        <taxon>Metazoa</taxon>
        <taxon>Spiralia</taxon>
        <taxon>Gnathifera</taxon>
        <taxon>Rotifera</taxon>
        <taxon>Eurotatoria</taxon>
        <taxon>Bdelloidea</taxon>
        <taxon>Philodinida</taxon>
        <taxon>Philodinidae</taxon>
        <taxon>Rotaria</taxon>
    </lineage>
</organism>
<dbReference type="Proteomes" id="UP000663823">
    <property type="component" value="Unassembled WGS sequence"/>
</dbReference>
<accession>A0A820K3K3</accession>
<feature type="non-terminal residue" evidence="1">
    <location>
        <position position="31"/>
    </location>
</feature>